<name>A0A9P5NZ23_GYMJU</name>
<proteinExistence type="predicted"/>
<evidence type="ECO:0000313" key="3">
    <source>
        <dbReference type="Proteomes" id="UP000724874"/>
    </source>
</evidence>
<dbReference type="EMBL" id="JADNYJ010000004">
    <property type="protein sequence ID" value="KAF8911554.1"/>
    <property type="molecule type" value="Genomic_DNA"/>
</dbReference>
<comment type="caution">
    <text evidence="2">The sequence shown here is derived from an EMBL/GenBank/DDBJ whole genome shotgun (WGS) entry which is preliminary data.</text>
</comment>
<sequence>MTVLGVSEIIIVNKSPVATPTKGGVHSQSPRAKAKSAVNTPSAVPKLKRHKHYYMPDGNIVIQVENTLFRLSLSVLHENSQILKNTVPLPPEGKVVPVMGFNDKRPLVLREISEVDFVRLLTVLFPLPSKPTKKINTVDALLSVLRLATSLQMERVRRTAMLQLHELPIDPVRKIAIWDEFHLDSNLLLPAYAALCQRSEPLTLPMTMSLGIRNFTKIAASRDLYRQRVGCCGCRESLSQEESQKIANEIVSVVFEKQPATFRAAEKSAL</sequence>
<evidence type="ECO:0008006" key="4">
    <source>
        <dbReference type="Google" id="ProtNLM"/>
    </source>
</evidence>
<protein>
    <recommendedName>
        <fullName evidence="4">BTB domain-containing protein</fullName>
    </recommendedName>
</protein>
<dbReference type="OrthoDB" id="2367075at2759"/>
<dbReference type="Proteomes" id="UP000724874">
    <property type="component" value="Unassembled WGS sequence"/>
</dbReference>
<feature type="region of interest" description="Disordered" evidence="1">
    <location>
        <begin position="19"/>
        <end position="41"/>
    </location>
</feature>
<organism evidence="2 3">
    <name type="scientific">Gymnopilus junonius</name>
    <name type="common">Spectacular rustgill mushroom</name>
    <name type="synonym">Gymnopilus spectabilis subsp. junonius</name>
    <dbReference type="NCBI Taxonomy" id="109634"/>
    <lineage>
        <taxon>Eukaryota</taxon>
        <taxon>Fungi</taxon>
        <taxon>Dikarya</taxon>
        <taxon>Basidiomycota</taxon>
        <taxon>Agaricomycotina</taxon>
        <taxon>Agaricomycetes</taxon>
        <taxon>Agaricomycetidae</taxon>
        <taxon>Agaricales</taxon>
        <taxon>Agaricineae</taxon>
        <taxon>Hymenogastraceae</taxon>
        <taxon>Gymnopilus</taxon>
    </lineage>
</organism>
<reference evidence="2" key="1">
    <citation type="submission" date="2020-11" db="EMBL/GenBank/DDBJ databases">
        <authorList>
            <consortium name="DOE Joint Genome Institute"/>
            <person name="Ahrendt S."/>
            <person name="Riley R."/>
            <person name="Andreopoulos W."/>
            <person name="LaButti K."/>
            <person name="Pangilinan J."/>
            <person name="Ruiz-duenas F.J."/>
            <person name="Barrasa J.M."/>
            <person name="Sanchez-Garcia M."/>
            <person name="Camarero S."/>
            <person name="Miyauchi S."/>
            <person name="Serrano A."/>
            <person name="Linde D."/>
            <person name="Babiker R."/>
            <person name="Drula E."/>
            <person name="Ayuso-Fernandez I."/>
            <person name="Pacheco R."/>
            <person name="Padilla G."/>
            <person name="Ferreira P."/>
            <person name="Barriuso J."/>
            <person name="Kellner H."/>
            <person name="Castanera R."/>
            <person name="Alfaro M."/>
            <person name="Ramirez L."/>
            <person name="Pisabarro A.G."/>
            <person name="Kuo A."/>
            <person name="Tritt A."/>
            <person name="Lipzen A."/>
            <person name="He G."/>
            <person name="Yan M."/>
            <person name="Ng V."/>
            <person name="Cullen D."/>
            <person name="Martin F."/>
            <person name="Rosso M.-N."/>
            <person name="Henrissat B."/>
            <person name="Hibbett D."/>
            <person name="Martinez A.T."/>
            <person name="Grigoriev I.V."/>
        </authorList>
    </citation>
    <scope>NUCLEOTIDE SEQUENCE</scope>
    <source>
        <strain evidence="2">AH 44721</strain>
    </source>
</reference>
<gene>
    <name evidence="2" type="ORF">CPB84DRAFT_1820988</name>
</gene>
<accession>A0A9P5NZ23</accession>
<keyword evidence="3" id="KW-1185">Reference proteome</keyword>
<dbReference type="AlphaFoldDB" id="A0A9P5NZ23"/>
<evidence type="ECO:0000256" key="1">
    <source>
        <dbReference type="SAM" id="MobiDB-lite"/>
    </source>
</evidence>
<evidence type="ECO:0000313" key="2">
    <source>
        <dbReference type="EMBL" id="KAF8911554.1"/>
    </source>
</evidence>